<keyword evidence="3" id="KW-1185">Reference proteome</keyword>
<feature type="region of interest" description="Disordered" evidence="1">
    <location>
        <begin position="1"/>
        <end position="34"/>
    </location>
</feature>
<dbReference type="EMBL" id="BAAATK010000030">
    <property type="protein sequence ID" value="GAA2447340.1"/>
    <property type="molecule type" value="Genomic_DNA"/>
</dbReference>
<evidence type="ECO:0000313" key="3">
    <source>
        <dbReference type="Proteomes" id="UP001500460"/>
    </source>
</evidence>
<name>A0ABN3K5T1_9ACTN</name>
<organism evidence="2 3">
    <name type="scientific">Streptomyces glaucus</name>
    <dbReference type="NCBI Taxonomy" id="284029"/>
    <lineage>
        <taxon>Bacteria</taxon>
        <taxon>Bacillati</taxon>
        <taxon>Actinomycetota</taxon>
        <taxon>Actinomycetes</taxon>
        <taxon>Kitasatosporales</taxon>
        <taxon>Streptomycetaceae</taxon>
        <taxon>Streptomyces</taxon>
    </lineage>
</organism>
<evidence type="ECO:0000256" key="1">
    <source>
        <dbReference type="SAM" id="MobiDB-lite"/>
    </source>
</evidence>
<feature type="compositionally biased region" description="Low complexity" evidence="1">
    <location>
        <begin position="1"/>
        <end position="11"/>
    </location>
</feature>
<accession>A0ABN3K5T1</accession>
<dbReference type="Proteomes" id="UP001500460">
    <property type="component" value="Unassembled WGS sequence"/>
</dbReference>
<evidence type="ECO:0000313" key="2">
    <source>
        <dbReference type="EMBL" id="GAA2447340.1"/>
    </source>
</evidence>
<comment type="caution">
    <text evidence="2">The sequence shown here is derived from an EMBL/GenBank/DDBJ whole genome shotgun (WGS) entry which is preliminary data.</text>
</comment>
<feature type="compositionally biased region" description="Gly residues" evidence="1">
    <location>
        <begin position="12"/>
        <end position="25"/>
    </location>
</feature>
<reference evidence="2 3" key="1">
    <citation type="journal article" date="2019" name="Int. J. Syst. Evol. Microbiol.">
        <title>The Global Catalogue of Microorganisms (GCM) 10K type strain sequencing project: providing services to taxonomists for standard genome sequencing and annotation.</title>
        <authorList>
            <consortium name="The Broad Institute Genomics Platform"/>
            <consortium name="The Broad Institute Genome Sequencing Center for Infectious Disease"/>
            <person name="Wu L."/>
            <person name="Ma J."/>
        </authorList>
    </citation>
    <scope>NUCLEOTIDE SEQUENCE [LARGE SCALE GENOMIC DNA]</scope>
    <source>
        <strain evidence="2 3">JCM 6922</strain>
    </source>
</reference>
<protein>
    <recommendedName>
        <fullName evidence="4">Secreted protein</fullName>
    </recommendedName>
</protein>
<gene>
    <name evidence="2" type="ORF">GCM10010421_43930</name>
</gene>
<sequence>MRPTAVVPPAEGGSGAGSPTAGGTGTSPVLEAGGDDEWCVAGMTAPVRVNVNGRMTVGRWVLRVYRRGVPEEPSHTSRVGNPALC</sequence>
<evidence type="ECO:0008006" key="4">
    <source>
        <dbReference type="Google" id="ProtNLM"/>
    </source>
</evidence>
<proteinExistence type="predicted"/>